<evidence type="ECO:0000313" key="1">
    <source>
        <dbReference type="EMBL" id="KRX89368.1"/>
    </source>
</evidence>
<dbReference type="Proteomes" id="UP000054815">
    <property type="component" value="Unassembled WGS sequence"/>
</dbReference>
<protein>
    <submittedName>
        <fullName evidence="1">Uncharacterized protein</fullName>
    </submittedName>
</protein>
<dbReference type="EMBL" id="JYDU01000200">
    <property type="protein sequence ID" value="KRX89368.1"/>
    <property type="molecule type" value="Genomic_DNA"/>
</dbReference>
<reference evidence="1 2" key="1">
    <citation type="submission" date="2015-01" db="EMBL/GenBank/DDBJ databases">
        <title>Evolution of Trichinella species and genotypes.</title>
        <authorList>
            <person name="Korhonen P.K."/>
            <person name="Edoardo P."/>
            <person name="Giuseppe L.R."/>
            <person name="Gasser R.B."/>
        </authorList>
    </citation>
    <scope>NUCLEOTIDE SEQUENCE [LARGE SCALE GENOMIC DNA]</scope>
    <source>
        <strain evidence="1">ISS141</strain>
    </source>
</reference>
<name>A0A0V0XN59_TRIPS</name>
<dbReference type="AlphaFoldDB" id="A0A0V0XN59"/>
<sequence length="37" mass="4155">MFNISISFNLVSQSKSCPLSVAFVCDFLLDRGRMPCK</sequence>
<organism evidence="1 2">
    <name type="scientific">Trichinella pseudospiralis</name>
    <name type="common">Parasitic roundworm</name>
    <dbReference type="NCBI Taxonomy" id="6337"/>
    <lineage>
        <taxon>Eukaryota</taxon>
        <taxon>Metazoa</taxon>
        <taxon>Ecdysozoa</taxon>
        <taxon>Nematoda</taxon>
        <taxon>Enoplea</taxon>
        <taxon>Dorylaimia</taxon>
        <taxon>Trichinellida</taxon>
        <taxon>Trichinellidae</taxon>
        <taxon>Trichinella</taxon>
    </lineage>
</organism>
<gene>
    <name evidence="1" type="ORF">T4E_1830</name>
</gene>
<accession>A0A0V0XN59</accession>
<proteinExistence type="predicted"/>
<evidence type="ECO:0000313" key="2">
    <source>
        <dbReference type="Proteomes" id="UP000054815"/>
    </source>
</evidence>
<comment type="caution">
    <text evidence="1">The sequence shown here is derived from an EMBL/GenBank/DDBJ whole genome shotgun (WGS) entry which is preliminary data.</text>
</comment>